<feature type="binding site" evidence="14">
    <location>
        <position position="272"/>
    </location>
    <ligand>
        <name>NAD(+)</name>
        <dbReference type="ChEBI" id="CHEBI:57540"/>
    </ligand>
</feature>
<keyword evidence="14" id="KW-0547">Nucleotide-binding</keyword>
<dbReference type="InterPro" id="IPR016156">
    <property type="entry name" value="FAD/NAD-linked_Rdtase_dimer_sf"/>
</dbReference>
<feature type="domain" description="Pyridine nucleotide-disulphide oxidoreductase dimerisation" evidence="15">
    <location>
        <begin position="348"/>
        <end position="455"/>
    </location>
</feature>
<dbReference type="PIRSF" id="PIRSF000350">
    <property type="entry name" value="Mercury_reductase_MerA"/>
    <property type="match status" value="1"/>
</dbReference>
<evidence type="ECO:0000256" key="3">
    <source>
        <dbReference type="ARBA" id="ARBA00004496"/>
    </source>
</evidence>
<dbReference type="PANTHER" id="PTHR22912">
    <property type="entry name" value="DISULFIDE OXIDOREDUCTASE"/>
    <property type="match status" value="1"/>
</dbReference>
<dbReference type="InterPro" id="IPR023753">
    <property type="entry name" value="FAD/NAD-binding_dom"/>
</dbReference>
<dbReference type="NCBIfam" id="NF003585">
    <property type="entry name" value="PRK05249.1"/>
    <property type="match status" value="1"/>
</dbReference>
<organism evidence="17 18">
    <name type="scientific">Mycobacterium angelicum</name>
    <dbReference type="NCBI Taxonomy" id="470074"/>
    <lineage>
        <taxon>Bacteria</taxon>
        <taxon>Bacillati</taxon>
        <taxon>Actinomycetota</taxon>
        <taxon>Actinomycetes</taxon>
        <taxon>Mycobacteriales</taxon>
        <taxon>Mycobacteriaceae</taxon>
        <taxon>Mycobacterium</taxon>
    </lineage>
</organism>
<evidence type="ECO:0000259" key="15">
    <source>
        <dbReference type="Pfam" id="PF02852"/>
    </source>
</evidence>
<evidence type="ECO:0000256" key="2">
    <source>
        <dbReference type="ARBA" id="ARBA00002842"/>
    </source>
</evidence>
<dbReference type="PRINTS" id="PR00411">
    <property type="entry name" value="PNDRDTASEI"/>
</dbReference>
<dbReference type="InterPro" id="IPR036188">
    <property type="entry name" value="FAD/NAD-bd_sf"/>
</dbReference>
<keyword evidence="10" id="KW-0560">Oxidoreductase</keyword>
<dbReference type="FunFam" id="3.50.50.60:FF:000008">
    <property type="entry name" value="Soluble pyridine nucleotide transhydrogenase"/>
    <property type="match status" value="1"/>
</dbReference>
<feature type="binding site" evidence="14">
    <location>
        <position position="313"/>
    </location>
    <ligand>
        <name>FAD</name>
        <dbReference type="ChEBI" id="CHEBI:57692"/>
    </ligand>
</feature>
<protein>
    <recommendedName>
        <fullName evidence="13">Probable soluble pyridine nucleotide transhydrogenase</fullName>
        <ecNumber evidence="5">1.6.1.1</ecNumber>
    </recommendedName>
    <alternativeName>
        <fullName evidence="12">NAD(P)(+) transhydrogenase [B-specific]</fullName>
    </alternativeName>
</protein>
<dbReference type="AlphaFoldDB" id="A0A1W9ZT58"/>
<dbReference type="GO" id="GO:0003957">
    <property type="term" value="F:NAD(P)+ transhydrogenase (Si-specific) activity"/>
    <property type="evidence" value="ECO:0007669"/>
    <property type="project" value="UniProtKB-EC"/>
</dbReference>
<feature type="binding site" evidence="14">
    <location>
        <begin position="185"/>
        <end position="192"/>
    </location>
    <ligand>
        <name>NAD(+)</name>
        <dbReference type="ChEBI" id="CHEBI:57540"/>
    </ligand>
</feature>
<evidence type="ECO:0000313" key="18">
    <source>
        <dbReference type="Proteomes" id="UP000192284"/>
    </source>
</evidence>
<feature type="binding site" evidence="14">
    <location>
        <position position="208"/>
    </location>
    <ligand>
        <name>NAD(+)</name>
        <dbReference type="ChEBI" id="CHEBI:57540"/>
    </ligand>
</feature>
<evidence type="ECO:0000256" key="12">
    <source>
        <dbReference type="ARBA" id="ARBA00031183"/>
    </source>
</evidence>
<dbReference type="PANTHER" id="PTHR22912:SF93">
    <property type="entry name" value="SOLUBLE PYRIDINE NUCLEOTIDE TRANSHYDROGENASE"/>
    <property type="match status" value="1"/>
</dbReference>
<evidence type="ECO:0000256" key="7">
    <source>
        <dbReference type="ARBA" id="ARBA00022630"/>
    </source>
</evidence>
<evidence type="ECO:0000256" key="13">
    <source>
        <dbReference type="ARBA" id="ARBA00072004"/>
    </source>
</evidence>
<comment type="function">
    <text evidence="2">Conversion of NADPH, generated by peripheral catabolic pathways, to NADH, which can enter the respiratory chain for energy generation.</text>
</comment>
<keyword evidence="7" id="KW-0285">Flavoprotein</keyword>
<evidence type="ECO:0000256" key="10">
    <source>
        <dbReference type="ARBA" id="ARBA00023002"/>
    </source>
</evidence>
<keyword evidence="18" id="KW-1185">Reference proteome</keyword>
<gene>
    <name evidence="17" type="ORF">BST12_14615</name>
</gene>
<evidence type="ECO:0000256" key="11">
    <source>
        <dbReference type="ARBA" id="ARBA00023027"/>
    </source>
</evidence>
<dbReference type="FunFam" id="3.30.390.30:FF:000001">
    <property type="entry name" value="Dihydrolipoyl dehydrogenase"/>
    <property type="match status" value="1"/>
</dbReference>
<dbReference type="GO" id="GO:0006103">
    <property type="term" value="P:2-oxoglutarate metabolic process"/>
    <property type="evidence" value="ECO:0007669"/>
    <property type="project" value="TreeGrafter"/>
</dbReference>
<dbReference type="Gene3D" id="3.50.50.60">
    <property type="entry name" value="FAD/NAD(P)-binding domain"/>
    <property type="match status" value="2"/>
</dbReference>
<dbReference type="GO" id="GO:0004148">
    <property type="term" value="F:dihydrolipoyl dehydrogenase (NADH) activity"/>
    <property type="evidence" value="ECO:0007669"/>
    <property type="project" value="TreeGrafter"/>
</dbReference>
<dbReference type="Proteomes" id="UP000192284">
    <property type="component" value="Unassembled WGS sequence"/>
</dbReference>
<evidence type="ECO:0000256" key="1">
    <source>
        <dbReference type="ARBA" id="ARBA00001815"/>
    </source>
</evidence>
<dbReference type="Pfam" id="PF07992">
    <property type="entry name" value="Pyr_redox_2"/>
    <property type="match status" value="1"/>
</dbReference>
<evidence type="ECO:0000256" key="8">
    <source>
        <dbReference type="ARBA" id="ARBA00022827"/>
    </source>
</evidence>
<dbReference type="InterPro" id="IPR050151">
    <property type="entry name" value="Class-I_Pyr_Nuc-Dis_Oxidored"/>
</dbReference>
<keyword evidence="11 14" id="KW-0520">NAD</keyword>
<feature type="binding site" evidence="14">
    <location>
        <position position="118"/>
    </location>
    <ligand>
        <name>FAD</name>
        <dbReference type="ChEBI" id="CHEBI:57692"/>
    </ligand>
</feature>
<dbReference type="GO" id="GO:0050660">
    <property type="term" value="F:flavin adenine dinucleotide binding"/>
    <property type="evidence" value="ECO:0007669"/>
    <property type="project" value="TreeGrafter"/>
</dbReference>
<dbReference type="SUPFAM" id="SSF51905">
    <property type="entry name" value="FAD/NAD(P)-binding domain"/>
    <property type="match status" value="1"/>
</dbReference>
<proteinExistence type="inferred from homology"/>
<comment type="caution">
    <text evidence="17">The sequence shown here is derived from an EMBL/GenBank/DDBJ whole genome shotgun (WGS) entry which is preliminary data.</text>
</comment>
<dbReference type="EC" id="1.6.1.1" evidence="5"/>
<evidence type="ECO:0000256" key="6">
    <source>
        <dbReference type="ARBA" id="ARBA00022490"/>
    </source>
</evidence>
<dbReference type="InterPro" id="IPR004099">
    <property type="entry name" value="Pyr_nucl-diS_OxRdtase_dimer"/>
</dbReference>
<keyword evidence="8 14" id="KW-0274">FAD</keyword>
<evidence type="ECO:0000313" key="17">
    <source>
        <dbReference type="EMBL" id="ORA20818.1"/>
    </source>
</evidence>
<feature type="domain" description="FAD/NAD(P)-binding" evidence="16">
    <location>
        <begin position="7"/>
        <end position="328"/>
    </location>
</feature>
<evidence type="ECO:0000256" key="4">
    <source>
        <dbReference type="ARBA" id="ARBA00007532"/>
    </source>
</evidence>
<keyword evidence="6" id="KW-0963">Cytoplasm</keyword>
<dbReference type="EMBL" id="MVHE01000020">
    <property type="protein sequence ID" value="ORA20818.1"/>
    <property type="molecule type" value="Genomic_DNA"/>
</dbReference>
<comment type="similarity">
    <text evidence="4">Belongs to the class-I pyridine nucleotide-disulfide oxidoreductase family.</text>
</comment>
<dbReference type="GO" id="GO:0005829">
    <property type="term" value="C:cytosol"/>
    <property type="evidence" value="ECO:0007669"/>
    <property type="project" value="TreeGrafter"/>
</dbReference>
<evidence type="ECO:0000256" key="5">
    <source>
        <dbReference type="ARBA" id="ARBA00012772"/>
    </source>
</evidence>
<reference evidence="17 18" key="1">
    <citation type="submission" date="2017-02" db="EMBL/GenBank/DDBJ databases">
        <title>The new phylogeny of genus Mycobacterium.</title>
        <authorList>
            <person name="Tortoli E."/>
            <person name="Trovato A."/>
            <person name="Cirillo D.M."/>
        </authorList>
    </citation>
    <scope>NUCLEOTIDE SEQUENCE [LARGE SCALE GENOMIC DNA]</scope>
    <source>
        <strain evidence="17 18">DSM 45057</strain>
    </source>
</reference>
<evidence type="ECO:0000256" key="14">
    <source>
        <dbReference type="PIRSR" id="PIRSR000350-3"/>
    </source>
</evidence>
<dbReference type="SUPFAM" id="SSF55424">
    <property type="entry name" value="FAD/NAD-linked reductases, dimerisation (C-terminal) domain"/>
    <property type="match status" value="1"/>
</dbReference>
<dbReference type="Gene3D" id="3.30.390.30">
    <property type="match status" value="1"/>
</dbReference>
<name>A0A1W9ZT58_MYCAN</name>
<dbReference type="Pfam" id="PF02852">
    <property type="entry name" value="Pyr_redox_dim"/>
    <property type="match status" value="1"/>
</dbReference>
<evidence type="ECO:0000259" key="16">
    <source>
        <dbReference type="Pfam" id="PF07992"/>
    </source>
</evidence>
<comment type="subcellular location">
    <subcellularLocation>
        <location evidence="3">Cytoplasm</location>
    </subcellularLocation>
</comment>
<accession>A0A1W9ZT58</accession>
<keyword evidence="9" id="KW-0521">NADP</keyword>
<sequence length="471" mass="50833">MTSMREYDLVVIGSGPGGQKAAIAAAKLGKSVAIVERGRMVGGVCVNTGTIPSKTLREAVVYLTGMSQRELYGASYRVKDKITPADLLARTQHVIGKQVDVVRSQLMRNRIDLVLGHGRFIDPHTVLVEEDAMGERVTLSGDYIVIATGTRPVRPSGVEFDEKRVLDSDGILDLRSLPASMVVVGAGVIGIEYASMFAALGTKVTVVEKRDNMLEFCDPEIIEALKFHLRDLAVTFRFGEEVTAVDVGSAGTVTTLASGKQIPAETVMYSAGREGQTEHLGLENTGLETDSRGRIFVDDQFQTKVEHIYAVGDVIGFPALAATSMDQGRLAAYHAFGEPTDGITAMQPIGIYSIPEVSYVGATEVELTKDSIPYEVGVCRYRELARGQIAGDSYGMLKLLVSTRDRTLLGAHIFGTSATEMVHIGQAVMGCGGTVDYLVDAVFNYPTFSEAYKVAALDVTNKMRALNQFLR</sequence>
<dbReference type="PRINTS" id="PR00368">
    <property type="entry name" value="FADPNR"/>
</dbReference>
<feature type="binding site" evidence="14">
    <location>
        <position position="54"/>
    </location>
    <ligand>
        <name>FAD</name>
        <dbReference type="ChEBI" id="CHEBI:57692"/>
    </ligand>
</feature>
<comment type="cofactor">
    <cofactor evidence="14">
        <name>FAD</name>
        <dbReference type="ChEBI" id="CHEBI:57692"/>
    </cofactor>
    <text evidence="14">Binds 1 FAD per subunit.</text>
</comment>
<comment type="catalytic activity">
    <reaction evidence="1">
        <text>NAD(+) + NADPH = NADH + NADP(+)</text>
        <dbReference type="Rhea" id="RHEA:11692"/>
        <dbReference type="ChEBI" id="CHEBI:57540"/>
        <dbReference type="ChEBI" id="CHEBI:57783"/>
        <dbReference type="ChEBI" id="CHEBI:57945"/>
        <dbReference type="ChEBI" id="CHEBI:58349"/>
        <dbReference type="EC" id="1.6.1.1"/>
    </reaction>
</comment>
<evidence type="ECO:0000256" key="9">
    <source>
        <dbReference type="ARBA" id="ARBA00022857"/>
    </source>
</evidence>
<dbReference type="InterPro" id="IPR001100">
    <property type="entry name" value="Pyr_nuc-diS_OxRdtase"/>
</dbReference>